<feature type="transmembrane region" description="Helical" evidence="8">
    <location>
        <begin position="405"/>
        <end position="433"/>
    </location>
</feature>
<feature type="transmembrane region" description="Helical" evidence="8">
    <location>
        <begin position="184"/>
        <end position="209"/>
    </location>
</feature>
<keyword evidence="3" id="KW-0813">Transport</keyword>
<feature type="transmembrane region" description="Helical" evidence="8">
    <location>
        <begin position="229"/>
        <end position="250"/>
    </location>
</feature>
<dbReference type="OrthoDB" id="9775735at2"/>
<name>A0A4U1B3S4_9GAMM</name>
<feature type="transmembrane region" description="Helical" evidence="8">
    <location>
        <begin position="471"/>
        <end position="491"/>
    </location>
</feature>
<reference evidence="9 10" key="1">
    <citation type="submission" date="2019-04" db="EMBL/GenBank/DDBJ databases">
        <title>Thalassotalea guangxiensis sp. nov., isolated from sediment of the coastal wetland.</title>
        <authorList>
            <person name="Zheng S."/>
            <person name="Zhang D."/>
        </authorList>
    </citation>
    <scope>NUCLEOTIDE SEQUENCE [LARGE SCALE GENOMIC DNA]</scope>
    <source>
        <strain evidence="9 10">ZS-4</strain>
    </source>
</reference>
<keyword evidence="4" id="KW-1003">Cell membrane</keyword>
<gene>
    <name evidence="9" type="ORF">E8M12_11660</name>
</gene>
<evidence type="ECO:0000256" key="8">
    <source>
        <dbReference type="SAM" id="Phobius"/>
    </source>
</evidence>
<dbReference type="GO" id="GO:0005886">
    <property type="term" value="C:plasma membrane"/>
    <property type="evidence" value="ECO:0007669"/>
    <property type="project" value="UniProtKB-SubCell"/>
</dbReference>
<feature type="transmembrane region" description="Helical" evidence="8">
    <location>
        <begin position="312"/>
        <end position="334"/>
    </location>
</feature>
<sequence length="658" mass="73784">MLNRRQPKGLNKKVFYSSSALILILLAYAVIWPRSAESNFNSLQALIIADASWFYILSVAVILIFVIFLCVSQYGDIRLGPDHSRPAYSMMSWISMLFAAGMGIGLMFFSVAEPIMHYSSPPNAQPETVAAAREAMRTTFFHWGLHAWAIYAVVALILAYFAFRLNLPLTLRSALFPFIGNKIYGWPGHLVDIFAAVGTVFGVATSLGLGASQVNSGFHYLFGIEVNNLNQIILMTIIIGFAIVSVVSGLDKGIKRLSETNMGLALGLLLLVFVLGPTVFLLSAYVQNIGDYLSHIVRSTFNLYAYKKTEWIGGWTLFYWGWWLAWAPFVGLFIARISRGRTIRQFVVGVLLIPTAFTLFWMTIFGNSAIDMVQSGKANDLVRMVSENTSVALFVFLEHFPFSEFLAGLTVLMIVIFFVTSCDSGAMVIDMLCSYGNNDTPVWQRIYWAVCVGLVAGILLLAGGLNSLQTMTIASALPFTIVLMLSMGGLLKALRVESFKQESYLLTSLPHTGADNKAWRERLSKINHYPSKENIDKFIQDTVHPAFEELQQELTKLGKESTLAATEHGWQLSVKIEDSPDFIYGVYRQRNQRPNLTDEENESLKSAPDNDDYHYYRAVVHLTEGGQDYDVMGWSTLGIINDVIDQYYKHRYFIYLLN</sequence>
<feature type="transmembrane region" description="Helical" evidence="8">
    <location>
        <begin position="346"/>
        <end position="365"/>
    </location>
</feature>
<dbReference type="PANTHER" id="PTHR30047">
    <property type="entry name" value="HIGH-AFFINITY CHOLINE TRANSPORT PROTEIN-RELATED"/>
    <property type="match status" value="1"/>
</dbReference>
<feature type="transmembrane region" description="Helical" evidence="8">
    <location>
        <begin position="52"/>
        <end position="71"/>
    </location>
</feature>
<organism evidence="9 10">
    <name type="scientific">Thalassotalea mangrovi</name>
    <dbReference type="NCBI Taxonomy" id="2572245"/>
    <lineage>
        <taxon>Bacteria</taxon>
        <taxon>Pseudomonadati</taxon>
        <taxon>Pseudomonadota</taxon>
        <taxon>Gammaproteobacteria</taxon>
        <taxon>Alteromonadales</taxon>
        <taxon>Colwelliaceae</taxon>
        <taxon>Thalassotalea</taxon>
    </lineage>
</organism>
<evidence type="ECO:0000313" key="10">
    <source>
        <dbReference type="Proteomes" id="UP000307999"/>
    </source>
</evidence>
<dbReference type="GO" id="GO:0022857">
    <property type="term" value="F:transmembrane transporter activity"/>
    <property type="evidence" value="ECO:0007669"/>
    <property type="project" value="InterPro"/>
</dbReference>
<evidence type="ECO:0000313" key="9">
    <source>
        <dbReference type="EMBL" id="TKB44537.1"/>
    </source>
</evidence>
<feature type="transmembrane region" description="Helical" evidence="8">
    <location>
        <begin position="143"/>
        <end position="163"/>
    </location>
</feature>
<dbReference type="InterPro" id="IPR018093">
    <property type="entry name" value="BCCT_CS"/>
</dbReference>
<evidence type="ECO:0000256" key="1">
    <source>
        <dbReference type="ARBA" id="ARBA00004651"/>
    </source>
</evidence>
<dbReference type="InterPro" id="IPR000060">
    <property type="entry name" value="BCCT_transptr"/>
</dbReference>
<feature type="transmembrane region" description="Helical" evidence="8">
    <location>
        <begin position="92"/>
        <end position="112"/>
    </location>
</feature>
<evidence type="ECO:0000256" key="6">
    <source>
        <dbReference type="ARBA" id="ARBA00022989"/>
    </source>
</evidence>
<feature type="transmembrane region" description="Helical" evidence="8">
    <location>
        <begin position="262"/>
        <end position="286"/>
    </location>
</feature>
<dbReference type="PANTHER" id="PTHR30047:SF7">
    <property type="entry name" value="HIGH-AFFINITY CHOLINE TRANSPORT PROTEIN"/>
    <property type="match status" value="1"/>
</dbReference>
<evidence type="ECO:0000256" key="2">
    <source>
        <dbReference type="ARBA" id="ARBA00005658"/>
    </source>
</evidence>
<protein>
    <submittedName>
        <fullName evidence="9">BCCT family transporter</fullName>
    </submittedName>
</protein>
<feature type="transmembrane region" description="Helical" evidence="8">
    <location>
        <begin position="14"/>
        <end position="32"/>
    </location>
</feature>
<feature type="transmembrane region" description="Helical" evidence="8">
    <location>
        <begin position="445"/>
        <end position="465"/>
    </location>
</feature>
<dbReference type="PROSITE" id="PS01303">
    <property type="entry name" value="BCCT"/>
    <property type="match status" value="1"/>
</dbReference>
<evidence type="ECO:0000256" key="3">
    <source>
        <dbReference type="ARBA" id="ARBA00022448"/>
    </source>
</evidence>
<evidence type="ECO:0000256" key="4">
    <source>
        <dbReference type="ARBA" id="ARBA00022475"/>
    </source>
</evidence>
<keyword evidence="6 8" id="KW-1133">Transmembrane helix</keyword>
<dbReference type="RefSeq" id="WP_136736319.1">
    <property type="nucleotide sequence ID" value="NZ_SWDB01000028.1"/>
</dbReference>
<keyword evidence="5 8" id="KW-0812">Transmembrane</keyword>
<keyword evidence="10" id="KW-1185">Reference proteome</keyword>
<dbReference type="NCBIfam" id="NF007399">
    <property type="entry name" value="PRK09928.1"/>
    <property type="match status" value="1"/>
</dbReference>
<keyword evidence="7 8" id="KW-0472">Membrane</keyword>
<comment type="subcellular location">
    <subcellularLocation>
        <location evidence="1">Cell membrane</location>
        <topology evidence="1">Multi-pass membrane protein</topology>
    </subcellularLocation>
</comment>
<dbReference type="Pfam" id="PF02028">
    <property type="entry name" value="BCCT"/>
    <property type="match status" value="1"/>
</dbReference>
<dbReference type="Proteomes" id="UP000307999">
    <property type="component" value="Unassembled WGS sequence"/>
</dbReference>
<evidence type="ECO:0000256" key="7">
    <source>
        <dbReference type="ARBA" id="ARBA00023136"/>
    </source>
</evidence>
<accession>A0A4U1B3S4</accession>
<dbReference type="AlphaFoldDB" id="A0A4U1B3S4"/>
<dbReference type="NCBIfam" id="TIGR00842">
    <property type="entry name" value="bcct"/>
    <property type="match status" value="1"/>
</dbReference>
<proteinExistence type="inferred from homology"/>
<dbReference type="EMBL" id="SWDB01000028">
    <property type="protein sequence ID" value="TKB44537.1"/>
    <property type="molecule type" value="Genomic_DNA"/>
</dbReference>
<comment type="similarity">
    <text evidence="2">Belongs to the BCCT transporter (TC 2.A.15) family.</text>
</comment>
<comment type="caution">
    <text evidence="9">The sequence shown here is derived from an EMBL/GenBank/DDBJ whole genome shotgun (WGS) entry which is preliminary data.</text>
</comment>
<evidence type="ECO:0000256" key="5">
    <source>
        <dbReference type="ARBA" id="ARBA00022692"/>
    </source>
</evidence>